<comment type="caution">
    <text evidence="2">The sequence shown here is derived from an EMBL/GenBank/DDBJ whole genome shotgun (WGS) entry which is preliminary data.</text>
</comment>
<dbReference type="Proteomes" id="UP000256519">
    <property type="component" value="Unassembled WGS sequence"/>
</dbReference>
<proteinExistence type="predicted"/>
<name>A0A3D8WW38_PRIMG</name>
<dbReference type="GO" id="GO:0016853">
    <property type="term" value="F:isomerase activity"/>
    <property type="evidence" value="ECO:0007669"/>
    <property type="project" value="UniProtKB-KW"/>
</dbReference>
<reference evidence="2 3" key="1">
    <citation type="journal article" date="2018" name="Appl. Environ. Microbiol.">
        <title>Antimicrobial susceptibility testing and tentative epidemiological cut-off values of five Bacillus species relevant for use as animal feed additives or for plant protection.</title>
        <authorList>
            <person name="Agerso Y."/>
            <person name="Stuer-Lauridsen B."/>
            <person name="Bjerre K."/>
            <person name="Jensen M.G."/>
            <person name="Johansen E."/>
            <person name="Bennedsen M."/>
            <person name="Brockmann E."/>
            <person name="Nielsen B."/>
        </authorList>
    </citation>
    <scope>NUCLEOTIDE SEQUENCE [LARGE SCALE GENOMIC DNA]</scope>
    <source>
        <strain evidence="2 3">CHCC20162</strain>
    </source>
</reference>
<dbReference type="EMBL" id="PQWM01000036">
    <property type="protein sequence ID" value="RDZ09338.1"/>
    <property type="molecule type" value="Genomic_DNA"/>
</dbReference>
<evidence type="ECO:0000313" key="3">
    <source>
        <dbReference type="Proteomes" id="UP000256519"/>
    </source>
</evidence>
<dbReference type="SUPFAM" id="SSF51658">
    <property type="entry name" value="Xylose isomerase-like"/>
    <property type="match status" value="1"/>
</dbReference>
<protein>
    <submittedName>
        <fullName evidence="2">Isomerase</fullName>
    </submittedName>
</protein>
<dbReference type="PANTHER" id="PTHR12110:SF21">
    <property type="entry name" value="XYLOSE ISOMERASE-LIKE TIM BARREL DOMAIN-CONTAINING PROTEIN"/>
    <property type="match status" value="1"/>
</dbReference>
<feature type="domain" description="Xylose isomerase-like TIM barrel" evidence="1">
    <location>
        <begin position="21"/>
        <end position="263"/>
    </location>
</feature>
<gene>
    <name evidence="2" type="ORF">C3744_24890</name>
</gene>
<keyword evidence="2" id="KW-0413">Isomerase</keyword>
<dbReference type="RefSeq" id="WP_116077636.1">
    <property type="nucleotide sequence ID" value="NZ_CP187630.1"/>
</dbReference>
<dbReference type="Gene3D" id="3.20.20.150">
    <property type="entry name" value="Divalent-metal-dependent TIM barrel enzymes"/>
    <property type="match status" value="1"/>
</dbReference>
<dbReference type="InterPro" id="IPR050312">
    <property type="entry name" value="IolE/XylAMocC-like"/>
</dbReference>
<dbReference type="InterPro" id="IPR036237">
    <property type="entry name" value="Xyl_isomerase-like_sf"/>
</dbReference>
<sequence>MKLCFNEATTLENSNLVKDLEYCNKNGYDYIEIRTMDKLPEYLESHSMDDLAQFFNTNHIKPLALNALVFFNNRSEKEYQEVIEEFKSMLETAQKIGAQYIVAVPLVTEQKIVKAEIKNSCVQVLNELSELAEPYGVKIAVEFVGHPQCTVNTFDQAYDIVQAVNRDNVGLVLDCFHFHAMGSKLEDLKQADISKIFIVHIDDTEDFPIGFLTDEDRVWPGLGAIDLDAIFSTLKEKGYNDAVSVELFRPEYYQLSAEEAIKTAKETTIKAISEYYSFQTTKSYS</sequence>
<dbReference type="AlphaFoldDB" id="A0A3D8WW38"/>
<accession>A0A3D8WW38</accession>
<organism evidence="2 3">
    <name type="scientific">Priestia megaterium</name>
    <name type="common">Bacillus megaterium</name>
    <dbReference type="NCBI Taxonomy" id="1404"/>
    <lineage>
        <taxon>Bacteria</taxon>
        <taxon>Bacillati</taxon>
        <taxon>Bacillota</taxon>
        <taxon>Bacilli</taxon>
        <taxon>Bacillales</taxon>
        <taxon>Bacillaceae</taxon>
        <taxon>Priestia</taxon>
    </lineage>
</organism>
<dbReference type="Pfam" id="PF01261">
    <property type="entry name" value="AP_endonuc_2"/>
    <property type="match status" value="1"/>
</dbReference>
<evidence type="ECO:0000259" key="1">
    <source>
        <dbReference type="Pfam" id="PF01261"/>
    </source>
</evidence>
<dbReference type="PANTHER" id="PTHR12110">
    <property type="entry name" value="HYDROXYPYRUVATE ISOMERASE"/>
    <property type="match status" value="1"/>
</dbReference>
<evidence type="ECO:0000313" key="2">
    <source>
        <dbReference type="EMBL" id="RDZ09338.1"/>
    </source>
</evidence>
<dbReference type="InterPro" id="IPR013022">
    <property type="entry name" value="Xyl_isomerase-like_TIM-brl"/>
</dbReference>